<evidence type="ECO:0000256" key="1">
    <source>
        <dbReference type="SAM" id="MobiDB-lite"/>
    </source>
</evidence>
<feature type="compositionally biased region" description="Low complexity" evidence="1">
    <location>
        <begin position="205"/>
        <end position="220"/>
    </location>
</feature>
<evidence type="ECO:0000313" key="4">
    <source>
        <dbReference type="Proteomes" id="UP000268329"/>
    </source>
</evidence>
<dbReference type="EMBL" id="CP033073">
    <property type="protein sequence ID" value="AYN40298.1"/>
    <property type="molecule type" value="Genomic_DNA"/>
</dbReference>
<keyword evidence="4" id="KW-1185">Reference proteome</keyword>
<keyword evidence="2" id="KW-1133">Transmembrane helix</keyword>
<name>A0A3G2JD92_9ACTN</name>
<dbReference type="OrthoDB" id="4325280at2"/>
<organism evidence="3 4">
    <name type="scientific">Streptomyces dangxiongensis</name>
    <dbReference type="NCBI Taxonomy" id="1442032"/>
    <lineage>
        <taxon>Bacteria</taxon>
        <taxon>Bacillati</taxon>
        <taxon>Actinomycetota</taxon>
        <taxon>Actinomycetes</taxon>
        <taxon>Kitasatosporales</taxon>
        <taxon>Streptomycetaceae</taxon>
        <taxon>Streptomyces</taxon>
    </lineage>
</organism>
<reference evidence="3 4" key="1">
    <citation type="submission" date="2018-10" db="EMBL/GenBank/DDBJ databases">
        <title>The genome of Streptomyces dangxiongensis Z022.</title>
        <authorList>
            <person name="Zhang B."/>
        </authorList>
    </citation>
    <scope>NUCLEOTIDE SEQUENCE [LARGE SCALE GENOMIC DNA]</scope>
    <source>
        <strain evidence="3 4">Z022</strain>
    </source>
</reference>
<accession>A0A3G2JD92</accession>
<feature type="compositionally biased region" description="Low complexity" evidence="1">
    <location>
        <begin position="16"/>
        <end position="29"/>
    </location>
</feature>
<dbReference type="Proteomes" id="UP000268329">
    <property type="component" value="Chromosome"/>
</dbReference>
<dbReference type="AlphaFoldDB" id="A0A3G2JD92"/>
<keyword evidence="2" id="KW-0472">Membrane</keyword>
<evidence type="ECO:0000256" key="2">
    <source>
        <dbReference type="SAM" id="Phobius"/>
    </source>
</evidence>
<feature type="region of interest" description="Disordered" evidence="1">
    <location>
        <begin position="16"/>
        <end position="40"/>
    </location>
</feature>
<feature type="region of interest" description="Disordered" evidence="1">
    <location>
        <begin position="205"/>
        <end position="227"/>
    </location>
</feature>
<feature type="transmembrane region" description="Helical" evidence="2">
    <location>
        <begin position="40"/>
        <end position="60"/>
    </location>
</feature>
<dbReference type="KEGG" id="sdd:D9753_16795"/>
<sequence length="227" mass="23735">MADELSSALRELAAAQETAPVVGGPATRARAMRRRRRRRAAANLGAGTAALALLGFALSLHPGGAPDHPAGHRPPAAASPAPFPSTLYLSGRTLTFDGRVMPVLSESGALRGATSPMTVVAKDDPGELSHYVSPEGPTIGPTVVSVRYVVELRDGERRPHYVGLFSPQLKTLSDDTKAGWIGLGAEDIKWFYARVRPGDTFAVRTGTTPTATPSAAAPAPDVEHTAN</sequence>
<dbReference type="RefSeq" id="WP_121787753.1">
    <property type="nucleotide sequence ID" value="NZ_CP033073.1"/>
</dbReference>
<evidence type="ECO:0000313" key="3">
    <source>
        <dbReference type="EMBL" id="AYN40298.1"/>
    </source>
</evidence>
<evidence type="ECO:0008006" key="5">
    <source>
        <dbReference type="Google" id="ProtNLM"/>
    </source>
</evidence>
<keyword evidence="2" id="KW-0812">Transmembrane</keyword>
<feature type="compositionally biased region" description="Basic residues" evidence="1">
    <location>
        <begin position="30"/>
        <end position="40"/>
    </location>
</feature>
<protein>
    <recommendedName>
        <fullName evidence="5">L,D-transpeptidase</fullName>
    </recommendedName>
</protein>
<proteinExistence type="predicted"/>
<gene>
    <name evidence="3" type="ORF">D9753_16795</name>
</gene>